<dbReference type="AlphaFoldDB" id="A0AAU9JN30"/>
<sequence>MDTRNINVPRSYTTPRLEVVQVDYYKDIINHIYFSCGMQIFYMFLIASCMLISLWIVTHIASYPDHLWFFIVEILLSSFVILEVLIRFFLLGSMKFWISWSNRFDSFVAFLCVIGIAITVCYFAIHDIEETVGISLLVIRNSISLIRVVVFFKNQDRALLSSVHLADNPGILDDFQSSLVPERAEPDQNEDRIIINF</sequence>
<organism evidence="6 7">
    <name type="scientific">Blepharisma stoltei</name>
    <dbReference type="NCBI Taxonomy" id="1481888"/>
    <lineage>
        <taxon>Eukaryota</taxon>
        <taxon>Sar</taxon>
        <taxon>Alveolata</taxon>
        <taxon>Ciliophora</taxon>
        <taxon>Postciliodesmatophora</taxon>
        <taxon>Heterotrichea</taxon>
        <taxon>Heterotrichida</taxon>
        <taxon>Blepharismidae</taxon>
        <taxon>Blepharisma</taxon>
    </lineage>
</organism>
<dbReference type="InterPro" id="IPR027359">
    <property type="entry name" value="Volt_channel_dom_sf"/>
</dbReference>
<reference evidence="6" key="1">
    <citation type="submission" date="2021-09" db="EMBL/GenBank/DDBJ databases">
        <authorList>
            <consortium name="AG Swart"/>
            <person name="Singh M."/>
            <person name="Singh A."/>
            <person name="Seah K."/>
            <person name="Emmerich C."/>
        </authorList>
    </citation>
    <scope>NUCLEOTIDE SEQUENCE</scope>
    <source>
        <strain evidence="6">ATCC30299</strain>
    </source>
</reference>
<keyword evidence="7" id="KW-1185">Reference proteome</keyword>
<protein>
    <submittedName>
        <fullName evidence="6">Uncharacterized protein</fullName>
    </submittedName>
</protein>
<gene>
    <name evidence="6" type="ORF">BSTOLATCC_MIC48092</name>
</gene>
<keyword evidence="2 5" id="KW-0812">Transmembrane</keyword>
<comment type="caution">
    <text evidence="6">The sequence shown here is derived from an EMBL/GenBank/DDBJ whole genome shotgun (WGS) entry which is preliminary data.</text>
</comment>
<evidence type="ECO:0000256" key="1">
    <source>
        <dbReference type="ARBA" id="ARBA00004141"/>
    </source>
</evidence>
<proteinExistence type="predicted"/>
<dbReference type="EMBL" id="CAJZBQ010000047">
    <property type="protein sequence ID" value="CAG9329266.1"/>
    <property type="molecule type" value="Genomic_DNA"/>
</dbReference>
<evidence type="ECO:0000256" key="3">
    <source>
        <dbReference type="ARBA" id="ARBA00022989"/>
    </source>
</evidence>
<dbReference type="Gene3D" id="1.20.120.350">
    <property type="entry name" value="Voltage-gated potassium channels. Chain C"/>
    <property type="match status" value="1"/>
</dbReference>
<dbReference type="PANTHER" id="PTHR38483:SF1">
    <property type="entry name" value="ION TRANSPORT DOMAIN-CONTAINING PROTEIN"/>
    <property type="match status" value="1"/>
</dbReference>
<feature type="transmembrane region" description="Helical" evidence="5">
    <location>
        <begin position="107"/>
        <end position="125"/>
    </location>
</feature>
<dbReference type="PANTHER" id="PTHR38483">
    <property type="entry name" value="CHROMOSOME 1, WHOLE GENOME SHOTGUN SEQUENCE"/>
    <property type="match status" value="1"/>
</dbReference>
<feature type="transmembrane region" description="Helical" evidence="5">
    <location>
        <begin position="40"/>
        <end position="61"/>
    </location>
</feature>
<evidence type="ECO:0000256" key="2">
    <source>
        <dbReference type="ARBA" id="ARBA00022692"/>
    </source>
</evidence>
<keyword evidence="3 5" id="KW-1133">Transmembrane helix</keyword>
<feature type="transmembrane region" description="Helical" evidence="5">
    <location>
        <begin position="67"/>
        <end position="86"/>
    </location>
</feature>
<evidence type="ECO:0000313" key="6">
    <source>
        <dbReference type="EMBL" id="CAG9329266.1"/>
    </source>
</evidence>
<dbReference type="GO" id="GO:0016020">
    <property type="term" value="C:membrane"/>
    <property type="evidence" value="ECO:0007669"/>
    <property type="project" value="UniProtKB-SubCell"/>
</dbReference>
<evidence type="ECO:0000256" key="5">
    <source>
        <dbReference type="SAM" id="Phobius"/>
    </source>
</evidence>
<keyword evidence="4 5" id="KW-0472">Membrane</keyword>
<evidence type="ECO:0000313" key="7">
    <source>
        <dbReference type="Proteomes" id="UP001162131"/>
    </source>
</evidence>
<accession>A0AAU9JN30</accession>
<evidence type="ECO:0000256" key="4">
    <source>
        <dbReference type="ARBA" id="ARBA00023136"/>
    </source>
</evidence>
<name>A0AAU9JN30_9CILI</name>
<comment type="subcellular location">
    <subcellularLocation>
        <location evidence="1">Membrane</location>
        <topology evidence="1">Multi-pass membrane protein</topology>
    </subcellularLocation>
</comment>
<dbReference type="Proteomes" id="UP001162131">
    <property type="component" value="Unassembled WGS sequence"/>
</dbReference>